<name>A0A101M166_PICGL</name>
<proteinExistence type="predicted"/>
<sequence length="81" mass="9121">MLLGFRSKEGKKVGVNATIHTVFCIVGLLFLVYRMVCTALPAWWVEEVSNSFIVSAGLPTWVVTRDPEAYGWGMMRQGNKR</sequence>
<gene>
    <name evidence="2" type="ORF">ABT39_MTgene4369</name>
</gene>
<comment type="caution">
    <text evidence="2">The sequence shown here is derived from an EMBL/GenBank/DDBJ whole genome shotgun (WGS) entry which is preliminary data.</text>
</comment>
<reference evidence="2" key="1">
    <citation type="journal article" date="2015" name="Genome Biol. Evol.">
        <title>Organellar Genomes of White Spruce (Picea glauca): Assembly and Annotation.</title>
        <authorList>
            <person name="Jackman S.D."/>
            <person name="Warren R.L."/>
            <person name="Gibb E.A."/>
            <person name="Vandervalk B.P."/>
            <person name="Mohamadi H."/>
            <person name="Chu J."/>
            <person name="Raymond A."/>
            <person name="Pleasance S."/>
            <person name="Coope R."/>
            <person name="Wildung M.R."/>
            <person name="Ritland C.E."/>
            <person name="Bousquet J."/>
            <person name="Jones S.J."/>
            <person name="Bohlmann J."/>
            <person name="Birol I."/>
        </authorList>
    </citation>
    <scope>NUCLEOTIDE SEQUENCE [LARGE SCALE GENOMIC DNA]</scope>
    <source>
        <tissue evidence="2">Flushing bud</tissue>
    </source>
</reference>
<keyword evidence="1" id="KW-1133">Transmembrane helix</keyword>
<dbReference type="EMBL" id="LKAM01000004">
    <property type="protein sequence ID" value="KUM49032.1"/>
    <property type="molecule type" value="Genomic_DNA"/>
</dbReference>
<keyword evidence="2" id="KW-0496">Mitochondrion</keyword>
<keyword evidence="1" id="KW-0812">Transmembrane</keyword>
<evidence type="ECO:0000256" key="1">
    <source>
        <dbReference type="SAM" id="Phobius"/>
    </source>
</evidence>
<evidence type="ECO:0000313" key="2">
    <source>
        <dbReference type="EMBL" id="KUM49032.1"/>
    </source>
</evidence>
<accession>A0A101M166</accession>
<feature type="transmembrane region" description="Helical" evidence="1">
    <location>
        <begin position="21"/>
        <end position="44"/>
    </location>
</feature>
<keyword evidence="1" id="KW-0472">Membrane</keyword>
<geneLocation type="mitochondrion" evidence="2"/>
<organism evidence="2">
    <name type="scientific">Picea glauca</name>
    <name type="common">White spruce</name>
    <name type="synonym">Pinus glauca</name>
    <dbReference type="NCBI Taxonomy" id="3330"/>
    <lineage>
        <taxon>Eukaryota</taxon>
        <taxon>Viridiplantae</taxon>
        <taxon>Streptophyta</taxon>
        <taxon>Embryophyta</taxon>
        <taxon>Tracheophyta</taxon>
        <taxon>Spermatophyta</taxon>
        <taxon>Pinopsida</taxon>
        <taxon>Pinidae</taxon>
        <taxon>Conifers I</taxon>
        <taxon>Pinales</taxon>
        <taxon>Pinaceae</taxon>
        <taxon>Picea</taxon>
    </lineage>
</organism>
<protein>
    <submittedName>
        <fullName evidence="2">Uncharacterized protein</fullName>
    </submittedName>
</protein>
<dbReference type="AlphaFoldDB" id="A0A101M166"/>